<comment type="caution">
    <text evidence="2">The sequence shown here is derived from an EMBL/GenBank/DDBJ whole genome shotgun (WGS) entry which is preliminary data.</text>
</comment>
<reference evidence="2 3" key="1">
    <citation type="journal article" date="2018" name="Gigascience">
        <title>Genomes of trombidid mites reveal novel predicted allergens and laterally-transferred genes associated with secondary metabolism.</title>
        <authorList>
            <person name="Dong X."/>
            <person name="Chaisiri K."/>
            <person name="Xia D."/>
            <person name="Armstrong S.D."/>
            <person name="Fang Y."/>
            <person name="Donnelly M.J."/>
            <person name="Kadowaki T."/>
            <person name="McGarry J.W."/>
            <person name="Darby A.C."/>
            <person name="Makepeace B.L."/>
        </authorList>
    </citation>
    <scope>NUCLEOTIDE SEQUENCE [LARGE SCALE GENOMIC DNA]</scope>
    <source>
        <strain evidence="2">UoL-UT</strain>
    </source>
</reference>
<dbReference type="PANTHER" id="PTHR23282:SF101">
    <property type="entry name" value="MAM DOMAIN-CONTAINING PROTEIN"/>
    <property type="match status" value="1"/>
</dbReference>
<dbReference type="InterPro" id="IPR000998">
    <property type="entry name" value="MAM_dom"/>
</dbReference>
<dbReference type="SMART" id="SM00137">
    <property type="entry name" value="MAM"/>
    <property type="match status" value="3"/>
</dbReference>
<protein>
    <submittedName>
        <fullName evidence="2">MAM and LDL-receptor class A domain-containing protein 1-like protein</fullName>
    </submittedName>
</protein>
<feature type="non-terminal residue" evidence="2">
    <location>
        <position position="1"/>
    </location>
</feature>
<dbReference type="VEuPathDB" id="VectorBase:LDEU003390"/>
<feature type="domain" description="MAM" evidence="1">
    <location>
        <begin position="218"/>
        <end position="403"/>
    </location>
</feature>
<name>A0A443SMB3_9ACAR</name>
<evidence type="ECO:0000259" key="1">
    <source>
        <dbReference type="PROSITE" id="PS50060"/>
    </source>
</evidence>
<evidence type="ECO:0000313" key="2">
    <source>
        <dbReference type="EMBL" id="RWS28649.1"/>
    </source>
</evidence>
<dbReference type="CDD" id="cd06263">
    <property type="entry name" value="MAM"/>
    <property type="match status" value="3"/>
</dbReference>
<dbReference type="SUPFAM" id="SSF49899">
    <property type="entry name" value="Concanavalin A-like lectins/glucanases"/>
    <property type="match status" value="3"/>
</dbReference>
<dbReference type="OrthoDB" id="409956at2759"/>
<dbReference type="Gene3D" id="2.60.120.200">
    <property type="match status" value="3"/>
</dbReference>
<accession>A0A443SMB3</accession>
<organism evidence="2 3">
    <name type="scientific">Leptotrombidium deliense</name>
    <dbReference type="NCBI Taxonomy" id="299467"/>
    <lineage>
        <taxon>Eukaryota</taxon>
        <taxon>Metazoa</taxon>
        <taxon>Ecdysozoa</taxon>
        <taxon>Arthropoda</taxon>
        <taxon>Chelicerata</taxon>
        <taxon>Arachnida</taxon>
        <taxon>Acari</taxon>
        <taxon>Acariformes</taxon>
        <taxon>Trombidiformes</taxon>
        <taxon>Prostigmata</taxon>
        <taxon>Anystina</taxon>
        <taxon>Parasitengona</taxon>
        <taxon>Trombiculoidea</taxon>
        <taxon>Trombiculidae</taxon>
        <taxon>Leptotrombidium</taxon>
    </lineage>
</organism>
<dbReference type="PROSITE" id="PS50060">
    <property type="entry name" value="MAM_2"/>
    <property type="match status" value="3"/>
</dbReference>
<sequence>IILEGIAKTADEPERSYRGYVAVDDIQIQPRDDKLCHGHCTFEGGLCGWTNEEEKDDFDWKESRGSNNFFTGPVRDYYSFSKEYPLGGYIYIDASYPRRPGDKALLISPQFESTEETGPLCFTFATHMYGNGIGVLRVKYRSTESSEENKDKVLWEMTGEAGNYWYLAQLPIASATPYHILFEGEIGVNYLGNIAIDNVALEPGSCPISPQTASQKSGDCTFEENMCHWTNPLPHSNVDDFDWIRQFSFGNFGPKYDHTKGNANGYFLSLNGDVLQPQRGGTLAWVISPEFTPTSPVPKCLSFWYFMYQRVIESSGPSLGGLRVYIRTTDAKGDVILLPVWRLNNHQSMRWRPAQVSLSIKRGEEFGPPTHAYQVVIEGIWGDARVGSIAIDDINFFDGLCTTIPVYAKAVLHECFFDRNLCNWKNETRRTIHREGQLAASLGQLSPKTERPIFSTRKQGESLTWRLATPNSRPANLQDHTFRAPIGYMFFDVFNQNSLQQPVLRSPKFPPLEGEVNKQCLTFWFSGFGRGDSTALNVYHIVESETTEPPSETTDQTGGKGKVGEIGNRVLLWRIQTRLIDTRRPMWHFGQVTVNAETAYEVMFEGEATDGGFAIDDITFYNGTCHCKLNQCFGDVESKVNICFVVRPPQATVVVKTEE</sequence>
<evidence type="ECO:0000313" key="3">
    <source>
        <dbReference type="Proteomes" id="UP000288716"/>
    </source>
</evidence>
<dbReference type="STRING" id="299467.A0A443SMB3"/>
<dbReference type="InterPro" id="IPR051560">
    <property type="entry name" value="MAM_domain-containing"/>
</dbReference>
<keyword evidence="2" id="KW-0675">Receptor</keyword>
<feature type="domain" description="MAM" evidence="1">
    <location>
        <begin position="413"/>
        <end position="629"/>
    </location>
</feature>
<gene>
    <name evidence="2" type="ORF">B4U80_08646</name>
</gene>
<dbReference type="AlphaFoldDB" id="A0A443SMB3"/>
<dbReference type="Pfam" id="PF00629">
    <property type="entry name" value="MAM"/>
    <property type="match status" value="3"/>
</dbReference>
<dbReference type="InterPro" id="IPR013320">
    <property type="entry name" value="ConA-like_dom_sf"/>
</dbReference>
<keyword evidence="3" id="KW-1185">Reference proteome</keyword>
<dbReference type="PANTHER" id="PTHR23282">
    <property type="entry name" value="APICAL ENDOSOMAL GLYCOPROTEIN PRECURSOR"/>
    <property type="match status" value="1"/>
</dbReference>
<dbReference type="EMBL" id="NCKV01001276">
    <property type="protein sequence ID" value="RWS28649.1"/>
    <property type="molecule type" value="Genomic_DNA"/>
</dbReference>
<feature type="domain" description="MAM" evidence="1">
    <location>
        <begin position="38"/>
        <end position="208"/>
    </location>
</feature>
<dbReference type="Proteomes" id="UP000288716">
    <property type="component" value="Unassembled WGS sequence"/>
</dbReference>
<dbReference type="GO" id="GO:0016020">
    <property type="term" value="C:membrane"/>
    <property type="evidence" value="ECO:0007669"/>
    <property type="project" value="InterPro"/>
</dbReference>
<proteinExistence type="predicted"/>